<name>A0ABR8WKN7_9FLAO</name>
<evidence type="ECO:0000313" key="2">
    <source>
        <dbReference type="EMBL" id="MBD8017633.1"/>
    </source>
</evidence>
<keyword evidence="1" id="KW-0472">Membrane</keyword>
<organism evidence="2 3">
    <name type="scientific">Kaistella pullorum</name>
    <dbReference type="NCBI Taxonomy" id="2763074"/>
    <lineage>
        <taxon>Bacteria</taxon>
        <taxon>Pseudomonadati</taxon>
        <taxon>Bacteroidota</taxon>
        <taxon>Flavobacteriia</taxon>
        <taxon>Flavobacteriales</taxon>
        <taxon>Weeksellaceae</taxon>
        <taxon>Chryseobacterium group</taxon>
        <taxon>Kaistella</taxon>
    </lineage>
</organism>
<evidence type="ECO:0000256" key="1">
    <source>
        <dbReference type="SAM" id="Phobius"/>
    </source>
</evidence>
<keyword evidence="3" id="KW-1185">Reference proteome</keyword>
<dbReference type="Proteomes" id="UP000626242">
    <property type="component" value="Unassembled WGS sequence"/>
</dbReference>
<protein>
    <submittedName>
        <fullName evidence="2">Uncharacterized protein</fullName>
    </submittedName>
</protein>
<proteinExistence type="predicted"/>
<reference evidence="2 3" key="1">
    <citation type="submission" date="2020-08" db="EMBL/GenBank/DDBJ databases">
        <title>A Genomic Blueprint of the Chicken Gut Microbiome.</title>
        <authorList>
            <person name="Gilroy R."/>
            <person name="Ravi A."/>
            <person name="Getino M."/>
            <person name="Pursley I."/>
            <person name="Horton D.L."/>
            <person name="Alikhan N.-F."/>
            <person name="Baker D."/>
            <person name="Gharbi K."/>
            <person name="Hall N."/>
            <person name="Watson M."/>
            <person name="Adriaenssens E.M."/>
            <person name="Foster-Nyarko E."/>
            <person name="Jarju S."/>
            <person name="Secka A."/>
            <person name="Antonio M."/>
            <person name="Oren A."/>
            <person name="Chaudhuri R."/>
            <person name="La Ragione R.M."/>
            <person name="Hildebrand F."/>
            <person name="Pallen M.J."/>
        </authorList>
    </citation>
    <scope>NUCLEOTIDE SEQUENCE [LARGE SCALE GENOMIC DNA]</scope>
    <source>
        <strain evidence="2 3">Sa1CVA4</strain>
    </source>
</reference>
<dbReference type="EMBL" id="JACSPS010000001">
    <property type="protein sequence ID" value="MBD8017633.1"/>
    <property type="molecule type" value="Genomic_DNA"/>
</dbReference>
<feature type="transmembrane region" description="Helical" evidence="1">
    <location>
        <begin position="150"/>
        <end position="170"/>
    </location>
</feature>
<comment type="caution">
    <text evidence="2">The sequence shown here is derived from an EMBL/GenBank/DDBJ whole genome shotgun (WGS) entry which is preliminary data.</text>
</comment>
<feature type="transmembrane region" description="Helical" evidence="1">
    <location>
        <begin position="66"/>
        <end position="89"/>
    </location>
</feature>
<dbReference type="RefSeq" id="WP_251832833.1">
    <property type="nucleotide sequence ID" value="NZ_JACSPS010000001.1"/>
</dbReference>
<gene>
    <name evidence="2" type="ORF">H9628_04040</name>
</gene>
<feature type="transmembrane region" description="Helical" evidence="1">
    <location>
        <begin position="127"/>
        <end position="144"/>
    </location>
</feature>
<accession>A0ABR8WKN7</accession>
<evidence type="ECO:0000313" key="3">
    <source>
        <dbReference type="Proteomes" id="UP000626242"/>
    </source>
</evidence>
<keyword evidence="1" id="KW-0812">Transmembrane</keyword>
<keyword evidence="1" id="KW-1133">Transmembrane helix</keyword>
<feature type="transmembrane region" description="Helical" evidence="1">
    <location>
        <begin position="42"/>
        <end position="60"/>
    </location>
</feature>
<sequence>MDNFNELHDVWKQAKTPAPNRKNNLSQIKTNKMKLKQKEIKHASVLIFTGIFILGLMLSFDGKLQTLPIMSAMIIISLACFLQAAVMFFNARKISQIDDSNTPAVHLQQWLDFREFQKKQRRWNMPVYYILLSVSLAVYLYELLKAVEFWKMSLAFVLTYSWMLIAYFYFGKRELKKQDAKMDGIIAELKELETQFQ</sequence>